<feature type="repeat" description="TPR" evidence="9">
    <location>
        <begin position="140"/>
        <end position="173"/>
    </location>
</feature>
<evidence type="ECO:0000256" key="6">
    <source>
        <dbReference type="ARBA" id="ARBA00022777"/>
    </source>
</evidence>
<evidence type="ECO:0000256" key="8">
    <source>
        <dbReference type="ARBA" id="ARBA00023012"/>
    </source>
</evidence>
<sequence>MKLSSMEWTKLKMYLKLCNSSVLKRKPTLLFFLIITFCGFSQTTVIDSLKLQLKKKQQDTIKGEILGDLAYYYLYENIDSAITYGKKLERYAEKLNLAKFKVLANKNIGNAFIFSGKYDSAFVYLSKALRIAEINSLEKSALYTSIGVMYKRQNNYEKALQAYFQGVKYDEKTGNTYGEFIKLVNIGNLYNIKKDYDNAIKYNKRALLLSEKANNDNINFALGTLLNNIGTIYSKTDKIDTAIDYFEQSLKVNLKNENKKEVARNYNNLGVIYDRKGDYEKALNFLNKSLKISIQQGDENDLIQTHMSLGTTYGKTSNKVKSENHFNEALVLAKKIKSYPSISEIYLAISNIDSLKNQPVKALGSYKLHIRYKDSMLNETNEEIINEIETKYETEKKDKEIAEQKLALEKNELELQKKKTQYGIMTGIAIFLLVSSLLGWFLYQQRQKRKNQEILALKREQQVKTLESLMEGEEKERFRIAKELHDGVNGDLSAIKYKLTSMLAQNTVVINEVVAMIDKSSEQVRAISHNLVPPSLEKFNLVEALFDYCSTMDDLQKQKINFHHIGEHPRISKKNEANIYRIIQELVSNSIKHAEAKEITVQISSRENIIQVTVEDDGKGYDLNNVDSKGIGLNNIDSRIDYLNATKDVISNSKGTSYSIEIDTTNLNDN</sequence>
<name>A0A0P7AXK1_9FLAO</name>
<keyword evidence="3" id="KW-0597">Phosphoprotein</keyword>
<dbReference type="GO" id="GO:0000155">
    <property type="term" value="F:phosphorelay sensor kinase activity"/>
    <property type="evidence" value="ECO:0007669"/>
    <property type="project" value="InterPro"/>
</dbReference>
<feature type="repeat" description="TPR" evidence="9">
    <location>
        <begin position="263"/>
        <end position="296"/>
    </location>
</feature>
<dbReference type="Gene3D" id="3.30.565.10">
    <property type="entry name" value="Histidine kinase-like ATPase, C-terminal domain"/>
    <property type="match status" value="1"/>
</dbReference>
<dbReference type="EMBL" id="LDJX01000002">
    <property type="protein sequence ID" value="KPM32784.1"/>
    <property type="molecule type" value="Genomic_DNA"/>
</dbReference>
<evidence type="ECO:0000256" key="9">
    <source>
        <dbReference type="PROSITE-ProRule" id="PRU00339"/>
    </source>
</evidence>
<dbReference type="Pfam" id="PF02518">
    <property type="entry name" value="HATPase_c"/>
    <property type="match status" value="1"/>
</dbReference>
<evidence type="ECO:0000256" key="1">
    <source>
        <dbReference type="ARBA" id="ARBA00000085"/>
    </source>
</evidence>
<evidence type="ECO:0000256" key="3">
    <source>
        <dbReference type="ARBA" id="ARBA00022553"/>
    </source>
</evidence>
<keyword evidence="11" id="KW-0812">Transmembrane</keyword>
<dbReference type="EC" id="2.7.13.3" evidence="2"/>
<dbReference type="STRING" id="1300341.I595_1211"/>
<dbReference type="Gene3D" id="1.25.40.10">
    <property type="entry name" value="Tetratricopeptide repeat domain"/>
    <property type="match status" value="2"/>
</dbReference>
<dbReference type="SUPFAM" id="SSF55874">
    <property type="entry name" value="ATPase domain of HSP90 chaperone/DNA topoisomerase II/histidine kinase"/>
    <property type="match status" value="1"/>
</dbReference>
<evidence type="ECO:0000256" key="4">
    <source>
        <dbReference type="ARBA" id="ARBA00022679"/>
    </source>
</evidence>
<keyword evidence="6 13" id="KW-0418">Kinase</keyword>
<evidence type="ECO:0000313" key="13">
    <source>
        <dbReference type="EMBL" id="KPM32784.1"/>
    </source>
</evidence>
<feature type="domain" description="Histidine kinase" evidence="12">
    <location>
        <begin position="575"/>
        <end position="666"/>
    </location>
</feature>
<gene>
    <name evidence="13" type="ORF">I595_1211</name>
</gene>
<keyword evidence="14" id="KW-1185">Reference proteome</keyword>
<dbReference type="PROSITE" id="PS50293">
    <property type="entry name" value="TPR_REGION"/>
    <property type="match status" value="1"/>
</dbReference>
<evidence type="ECO:0000256" key="7">
    <source>
        <dbReference type="ARBA" id="ARBA00022840"/>
    </source>
</evidence>
<dbReference type="CDD" id="cd16917">
    <property type="entry name" value="HATPase_UhpB-NarQ-NarX-like"/>
    <property type="match status" value="1"/>
</dbReference>
<dbReference type="SUPFAM" id="SSF48452">
    <property type="entry name" value="TPR-like"/>
    <property type="match status" value="2"/>
</dbReference>
<dbReference type="SMART" id="SM00387">
    <property type="entry name" value="HATPase_c"/>
    <property type="match status" value="1"/>
</dbReference>
<comment type="caution">
    <text evidence="13">The sequence shown here is derived from an EMBL/GenBank/DDBJ whole genome shotgun (WGS) entry which is preliminary data.</text>
</comment>
<keyword evidence="7" id="KW-0067">ATP-binding</keyword>
<dbReference type="InterPro" id="IPR011990">
    <property type="entry name" value="TPR-like_helical_dom_sf"/>
</dbReference>
<organism evidence="13 14">
    <name type="scientific">Croceitalea dokdonensis DOKDO 023</name>
    <dbReference type="NCBI Taxonomy" id="1300341"/>
    <lineage>
        <taxon>Bacteria</taxon>
        <taxon>Pseudomonadati</taxon>
        <taxon>Bacteroidota</taxon>
        <taxon>Flavobacteriia</taxon>
        <taxon>Flavobacteriales</taxon>
        <taxon>Flavobacteriaceae</taxon>
        <taxon>Croceitalea</taxon>
    </lineage>
</organism>
<dbReference type="InterPro" id="IPR019734">
    <property type="entry name" value="TPR_rpt"/>
</dbReference>
<dbReference type="PROSITE" id="PS50109">
    <property type="entry name" value="HIS_KIN"/>
    <property type="match status" value="1"/>
</dbReference>
<keyword evidence="10" id="KW-0175">Coiled coil</keyword>
<dbReference type="InterPro" id="IPR003594">
    <property type="entry name" value="HATPase_dom"/>
</dbReference>
<dbReference type="InterPro" id="IPR005467">
    <property type="entry name" value="His_kinase_dom"/>
</dbReference>
<evidence type="ECO:0000256" key="10">
    <source>
        <dbReference type="SAM" id="Coils"/>
    </source>
</evidence>
<dbReference type="AlphaFoldDB" id="A0A0P7AXK1"/>
<dbReference type="SMART" id="SM00028">
    <property type="entry name" value="TPR"/>
    <property type="match status" value="6"/>
</dbReference>
<dbReference type="Gene3D" id="1.20.5.1930">
    <property type="match status" value="1"/>
</dbReference>
<dbReference type="RefSeq" id="WP_054558386.1">
    <property type="nucleotide sequence ID" value="NZ_LDJX01000002.1"/>
</dbReference>
<keyword evidence="11" id="KW-0472">Membrane</keyword>
<evidence type="ECO:0000259" key="12">
    <source>
        <dbReference type="PROSITE" id="PS50109"/>
    </source>
</evidence>
<evidence type="ECO:0000256" key="2">
    <source>
        <dbReference type="ARBA" id="ARBA00012438"/>
    </source>
</evidence>
<keyword evidence="5" id="KW-0547">Nucleotide-binding</keyword>
<dbReference type="OrthoDB" id="9778366at2"/>
<evidence type="ECO:0000256" key="11">
    <source>
        <dbReference type="SAM" id="Phobius"/>
    </source>
</evidence>
<dbReference type="PROSITE" id="PS50005">
    <property type="entry name" value="TPR"/>
    <property type="match status" value="4"/>
</dbReference>
<keyword evidence="11" id="KW-1133">Transmembrane helix</keyword>
<feature type="repeat" description="TPR" evidence="9">
    <location>
        <begin position="223"/>
        <end position="256"/>
    </location>
</feature>
<dbReference type="GO" id="GO:0005524">
    <property type="term" value="F:ATP binding"/>
    <property type="evidence" value="ECO:0007669"/>
    <property type="project" value="UniProtKB-KW"/>
</dbReference>
<comment type="catalytic activity">
    <reaction evidence="1">
        <text>ATP + protein L-histidine = ADP + protein N-phospho-L-histidine.</text>
        <dbReference type="EC" id="2.7.13.3"/>
    </reaction>
</comment>
<dbReference type="InterPro" id="IPR036890">
    <property type="entry name" value="HATPase_C_sf"/>
</dbReference>
<dbReference type="Pfam" id="PF13424">
    <property type="entry name" value="TPR_12"/>
    <property type="match status" value="1"/>
</dbReference>
<feature type="transmembrane region" description="Helical" evidence="11">
    <location>
        <begin position="422"/>
        <end position="443"/>
    </location>
</feature>
<dbReference type="PANTHER" id="PTHR24421:SF10">
    <property type="entry name" value="NITRATE_NITRITE SENSOR PROTEIN NARQ"/>
    <property type="match status" value="1"/>
</dbReference>
<dbReference type="Proteomes" id="UP000050280">
    <property type="component" value="Unassembled WGS sequence"/>
</dbReference>
<evidence type="ECO:0000256" key="5">
    <source>
        <dbReference type="ARBA" id="ARBA00022741"/>
    </source>
</evidence>
<dbReference type="Pfam" id="PF07730">
    <property type="entry name" value="HisKA_3"/>
    <property type="match status" value="1"/>
</dbReference>
<dbReference type="InterPro" id="IPR011712">
    <property type="entry name" value="Sig_transdc_His_kin_sub3_dim/P"/>
</dbReference>
<dbReference type="PANTHER" id="PTHR24421">
    <property type="entry name" value="NITRATE/NITRITE SENSOR PROTEIN NARX-RELATED"/>
    <property type="match status" value="1"/>
</dbReference>
<dbReference type="Pfam" id="PF13181">
    <property type="entry name" value="TPR_8"/>
    <property type="match status" value="2"/>
</dbReference>
<keyword evidence="4" id="KW-0808">Transferase</keyword>
<keyword evidence="9" id="KW-0802">TPR repeat</keyword>
<dbReference type="GO" id="GO:0016020">
    <property type="term" value="C:membrane"/>
    <property type="evidence" value="ECO:0007669"/>
    <property type="project" value="InterPro"/>
</dbReference>
<feature type="repeat" description="TPR" evidence="9">
    <location>
        <begin position="180"/>
        <end position="213"/>
    </location>
</feature>
<evidence type="ECO:0000313" key="14">
    <source>
        <dbReference type="Proteomes" id="UP000050280"/>
    </source>
</evidence>
<dbReference type="GO" id="GO:0046983">
    <property type="term" value="F:protein dimerization activity"/>
    <property type="evidence" value="ECO:0007669"/>
    <property type="project" value="InterPro"/>
</dbReference>
<accession>A0A0P7AXK1</accession>
<dbReference type="PATRIC" id="fig|1300341.3.peg.1413"/>
<feature type="coiled-coil region" evidence="10">
    <location>
        <begin position="385"/>
        <end position="421"/>
    </location>
</feature>
<reference evidence="13 14" key="1">
    <citation type="submission" date="2015-09" db="EMBL/GenBank/DDBJ databases">
        <title>Genome sequence of the marine flavobacterium Croceitalea dokdonensis DOKDO 023 that contains proton- and sodium-pumping rhodopsins.</title>
        <authorList>
            <person name="Kwon S.-K."/>
            <person name="Lee H.K."/>
            <person name="Kwak M.-J."/>
            <person name="Kim J.F."/>
        </authorList>
    </citation>
    <scope>NUCLEOTIDE SEQUENCE [LARGE SCALE GENOMIC DNA]</scope>
    <source>
        <strain evidence="13 14">DOKDO 023</strain>
    </source>
</reference>
<proteinExistence type="predicted"/>
<keyword evidence="8" id="KW-0902">Two-component regulatory system</keyword>
<dbReference type="InterPro" id="IPR050482">
    <property type="entry name" value="Sensor_HK_TwoCompSys"/>
</dbReference>
<protein>
    <recommendedName>
        <fullName evidence="2">histidine kinase</fullName>
        <ecNumber evidence="2">2.7.13.3</ecNumber>
    </recommendedName>
</protein>